<feature type="region of interest" description="Disordered" evidence="1">
    <location>
        <begin position="187"/>
        <end position="217"/>
    </location>
</feature>
<evidence type="ECO:0000313" key="2">
    <source>
        <dbReference type="EMBL" id="OCL05315.1"/>
    </source>
</evidence>
<keyword evidence="3" id="KW-1185">Reference proteome</keyword>
<name>A0A8E2JPX9_9PEZI</name>
<feature type="compositionally biased region" description="Acidic residues" evidence="1">
    <location>
        <begin position="83"/>
        <end position="93"/>
    </location>
</feature>
<dbReference type="AlphaFoldDB" id="A0A8E2JPX9"/>
<accession>A0A8E2JPX9</accession>
<gene>
    <name evidence="2" type="ORF">AOQ84DRAFT_99630</name>
</gene>
<feature type="compositionally biased region" description="Polar residues" evidence="1">
    <location>
        <begin position="258"/>
        <end position="267"/>
    </location>
</feature>
<evidence type="ECO:0000313" key="3">
    <source>
        <dbReference type="Proteomes" id="UP000250140"/>
    </source>
</evidence>
<dbReference type="PANTHER" id="PTHR42084:SF1">
    <property type="entry name" value="SERINE_THREONINE-PROTEIN KINASE PPK6"/>
    <property type="match status" value="1"/>
</dbReference>
<dbReference type="OrthoDB" id="5420391at2759"/>
<feature type="region of interest" description="Disordered" evidence="1">
    <location>
        <begin position="51"/>
        <end position="100"/>
    </location>
</feature>
<feature type="compositionally biased region" description="Polar residues" evidence="1">
    <location>
        <begin position="285"/>
        <end position="297"/>
    </location>
</feature>
<reference evidence="2 3" key="1">
    <citation type="journal article" date="2016" name="Nat. Commun.">
        <title>Ectomycorrhizal ecology is imprinted in the genome of the dominant symbiotic fungus Cenococcum geophilum.</title>
        <authorList>
            <consortium name="DOE Joint Genome Institute"/>
            <person name="Peter M."/>
            <person name="Kohler A."/>
            <person name="Ohm R.A."/>
            <person name="Kuo A."/>
            <person name="Krutzmann J."/>
            <person name="Morin E."/>
            <person name="Arend M."/>
            <person name="Barry K.W."/>
            <person name="Binder M."/>
            <person name="Choi C."/>
            <person name="Clum A."/>
            <person name="Copeland A."/>
            <person name="Grisel N."/>
            <person name="Haridas S."/>
            <person name="Kipfer T."/>
            <person name="LaButti K."/>
            <person name="Lindquist E."/>
            <person name="Lipzen A."/>
            <person name="Maire R."/>
            <person name="Meier B."/>
            <person name="Mihaltcheva S."/>
            <person name="Molinier V."/>
            <person name="Murat C."/>
            <person name="Poggeler S."/>
            <person name="Quandt C.A."/>
            <person name="Sperisen C."/>
            <person name="Tritt A."/>
            <person name="Tisserant E."/>
            <person name="Crous P.W."/>
            <person name="Henrissat B."/>
            <person name="Nehls U."/>
            <person name="Egli S."/>
            <person name="Spatafora J.W."/>
            <person name="Grigoriev I.V."/>
            <person name="Martin F.M."/>
        </authorList>
    </citation>
    <scope>NUCLEOTIDE SEQUENCE [LARGE SCALE GENOMIC DNA]</scope>
    <source>
        <strain evidence="2 3">CBS 207.34</strain>
    </source>
</reference>
<proteinExistence type="predicted"/>
<organism evidence="2 3">
    <name type="scientific">Glonium stellatum</name>
    <dbReference type="NCBI Taxonomy" id="574774"/>
    <lineage>
        <taxon>Eukaryota</taxon>
        <taxon>Fungi</taxon>
        <taxon>Dikarya</taxon>
        <taxon>Ascomycota</taxon>
        <taxon>Pezizomycotina</taxon>
        <taxon>Dothideomycetes</taxon>
        <taxon>Pleosporomycetidae</taxon>
        <taxon>Gloniales</taxon>
        <taxon>Gloniaceae</taxon>
        <taxon>Glonium</taxon>
    </lineage>
</organism>
<feature type="region of interest" description="Disordered" evidence="1">
    <location>
        <begin position="255"/>
        <end position="298"/>
    </location>
</feature>
<feature type="compositionally biased region" description="Polar residues" evidence="1">
    <location>
        <begin position="51"/>
        <end position="73"/>
    </location>
</feature>
<evidence type="ECO:0000256" key="1">
    <source>
        <dbReference type="SAM" id="MobiDB-lite"/>
    </source>
</evidence>
<protein>
    <submittedName>
        <fullName evidence="2">Uncharacterized protein</fullName>
    </submittedName>
</protein>
<sequence length="542" mass="59253">MSSDLFAEFASLYGSPAPPASSQTEASVPRPAANRFSFFDDLAALDSGTSLSHNQKELSPTGLSSSYSHQPSNLGPVPASVNEETDEWGEFEDATSPKTVLPSSVNLTDSPWEVLQSLKPTTKLNALLYNSNQDASTNRHDLTTDPFRFGSLPAKQASPNVCRPVADALPKRDPNVLFDVNQPDDEDDFGDFEAPTPEEAVRTRNSKRRGLKTDAFSRSPSCFSGSSNVFDGSGMQGISRTQKLTSIPSAHITKLAASRSSPTSPHQAQIEDAPWGDFTDWEESLPTSGTNETSAGISSIPPVLKGAVEYSSLRLAQVAPDELPPTNVPPPGILLTLFLSLFSEAQTKLFKPIATQTYQTKNKLLSDPAILSFLRGYLMIATVAARIIAGRKLRWKRDMHLAQGMKLGPASSRGTSGMKLTGVDKSEINKEEREVLDVVRAWREQLGRLRSAVAAVNVIHPGYLGTIPEIQDVMAVRAYKESDGGIPAPQQCALCGLRRDERVNKVDVSVEDSFGEWWIEQVSMHRACRNFWQQHKEGLRQR</sequence>
<dbReference type="Proteomes" id="UP000250140">
    <property type="component" value="Unassembled WGS sequence"/>
</dbReference>
<dbReference type="PANTHER" id="PTHR42084">
    <property type="entry name" value="YALI0E26631P"/>
    <property type="match status" value="1"/>
</dbReference>
<dbReference type="EMBL" id="KV750320">
    <property type="protein sequence ID" value="OCL05315.1"/>
    <property type="molecule type" value="Genomic_DNA"/>
</dbReference>